<keyword evidence="3" id="KW-1185">Reference proteome</keyword>
<gene>
    <name evidence="2" type="ORF">TrST_g4672</name>
</gene>
<name>A0A9W6ZJ72_9STRA</name>
<evidence type="ECO:0000313" key="2">
    <source>
        <dbReference type="EMBL" id="GMH55377.1"/>
    </source>
</evidence>
<feature type="compositionally biased region" description="Acidic residues" evidence="1">
    <location>
        <begin position="149"/>
        <end position="160"/>
    </location>
</feature>
<reference evidence="3" key="1">
    <citation type="journal article" date="2023" name="Commun. Biol.">
        <title>Genome analysis of Parmales, the sister group of diatoms, reveals the evolutionary specialization of diatoms from phago-mixotrophs to photoautotrophs.</title>
        <authorList>
            <person name="Ban H."/>
            <person name="Sato S."/>
            <person name="Yoshikawa S."/>
            <person name="Yamada K."/>
            <person name="Nakamura Y."/>
            <person name="Ichinomiya M."/>
            <person name="Sato N."/>
            <person name="Blanc-Mathieu R."/>
            <person name="Endo H."/>
            <person name="Kuwata A."/>
            <person name="Ogata H."/>
        </authorList>
    </citation>
    <scope>NUCLEOTIDE SEQUENCE [LARGE SCALE GENOMIC DNA]</scope>
    <source>
        <strain evidence="3">NIES 3701</strain>
    </source>
</reference>
<evidence type="ECO:0000313" key="3">
    <source>
        <dbReference type="Proteomes" id="UP001165085"/>
    </source>
</evidence>
<protein>
    <submittedName>
        <fullName evidence="2">Uncharacterized protein</fullName>
    </submittedName>
</protein>
<feature type="region of interest" description="Disordered" evidence="1">
    <location>
        <begin position="136"/>
        <end position="169"/>
    </location>
</feature>
<accession>A0A9W6ZJ72</accession>
<comment type="caution">
    <text evidence="2">The sequence shown here is derived from an EMBL/GenBank/DDBJ whole genome shotgun (WGS) entry which is preliminary data.</text>
</comment>
<dbReference type="Proteomes" id="UP001165085">
    <property type="component" value="Unassembled WGS sequence"/>
</dbReference>
<dbReference type="AlphaFoldDB" id="A0A9W6ZJ72"/>
<dbReference type="OrthoDB" id="10438274at2759"/>
<organism evidence="2 3">
    <name type="scientific">Triparma strigata</name>
    <dbReference type="NCBI Taxonomy" id="1606541"/>
    <lineage>
        <taxon>Eukaryota</taxon>
        <taxon>Sar</taxon>
        <taxon>Stramenopiles</taxon>
        <taxon>Ochrophyta</taxon>
        <taxon>Bolidophyceae</taxon>
        <taxon>Parmales</taxon>
        <taxon>Triparmaceae</taxon>
        <taxon>Triparma</taxon>
    </lineage>
</organism>
<dbReference type="EMBL" id="BRXY01000033">
    <property type="protein sequence ID" value="GMH55377.1"/>
    <property type="molecule type" value="Genomic_DNA"/>
</dbReference>
<sequence>MKQGLANRVVCLTGGKTHKIGGYVIILDHDGPMKKAEVALVKVTGESNITIKETWPKWTPSNPDKTKVYDVGLVYGPLEVTSEVYGTLTRSSISLNCNKCNKGKCKCKGTCKCKRKCECKGTTLTWREDVISHLKKNHPTNTLPASISEAEEEESSDDDPSPPAKRRKRETVVIEAAVDLGVQELEELGFLRAAAKTRVLAEKIVQYKMRPSTNDMKEFTLPSGCRVDNVNLTTDGGWFDEFKLLSTDNSHSARGQVEDYGAELQEIFGNRLKSRIVFFTERSDEMPIFKNIVKRWTNSNWGYGLDEVVLVHMSEVKVEEKDARLKVIARSQLQGDIAWTDEEVGV</sequence>
<proteinExistence type="predicted"/>
<evidence type="ECO:0000256" key="1">
    <source>
        <dbReference type="SAM" id="MobiDB-lite"/>
    </source>
</evidence>